<protein>
    <submittedName>
        <fullName evidence="2">Uncharacterized protein</fullName>
    </submittedName>
</protein>
<proteinExistence type="predicted"/>
<evidence type="ECO:0000256" key="1">
    <source>
        <dbReference type="SAM" id="MobiDB-lite"/>
    </source>
</evidence>
<dbReference type="EMBL" id="KT124227">
    <property type="protein sequence ID" value="AKY03451.1"/>
    <property type="molecule type" value="Genomic_DNA"/>
</dbReference>
<evidence type="ECO:0000313" key="3">
    <source>
        <dbReference type="Proteomes" id="UP000230189"/>
    </source>
</evidence>
<evidence type="ECO:0000313" key="2">
    <source>
        <dbReference type="EMBL" id="AKY03451.1"/>
    </source>
</evidence>
<feature type="region of interest" description="Disordered" evidence="1">
    <location>
        <begin position="1"/>
        <end position="41"/>
    </location>
</feature>
<accession>A0A0K1Y8M7</accession>
<gene>
    <name evidence="2" type="ORF">SEA_AARONOCOLUS_69</name>
</gene>
<sequence length="41" mass="4971">MRKIRDEYSTRTVRDSRRKDKAETLRRKQIRQVKQAQPVAA</sequence>
<dbReference type="Proteomes" id="UP000230189">
    <property type="component" value="Segment"/>
</dbReference>
<organism evidence="2 3">
    <name type="scientific">Streptomyces phage Aaronocolus</name>
    <dbReference type="NCBI Taxonomy" id="1690426"/>
    <lineage>
        <taxon>Viruses</taxon>
        <taxon>Duplodnaviria</taxon>
        <taxon>Heunggongvirae</taxon>
        <taxon>Uroviricota</taxon>
        <taxon>Caudoviricetes</taxon>
        <taxon>Arquatrovirinae</taxon>
        <taxon>Likavirus</taxon>
        <taxon>Likavirus aaronocolus</taxon>
    </lineage>
</organism>
<feature type="compositionally biased region" description="Basic and acidic residues" evidence="1">
    <location>
        <begin position="1"/>
        <end position="26"/>
    </location>
</feature>
<name>A0A0K1Y8M7_9CAUD</name>
<reference evidence="2 3" key="1">
    <citation type="submission" date="2015-06" db="EMBL/GenBank/DDBJ databases">
        <authorList>
            <person name="Bond A.M."/>
            <person name="Lara A."/>
            <person name="Barnett S.E."/>
            <person name="Bhuiyan S."/>
            <person name="Layton S.R."/>
            <person name="Donegan-Quick R."/>
            <person name="Benjamin R.C."/>
            <person name="Hughes L.E."/>
            <person name="Bradley K.W."/>
            <person name="Asai D.J."/>
            <person name="Bowman C.A."/>
            <person name="Russell D.A."/>
            <person name="Pope W.H."/>
            <person name="Jacobs-Sera D."/>
            <person name="Hendrix R.W."/>
            <person name="Hatfull G.F."/>
        </authorList>
    </citation>
    <scope>NUCLEOTIDE SEQUENCE [LARGE SCALE GENOMIC DNA]</scope>
</reference>
<keyword evidence="3" id="KW-1185">Reference proteome</keyword>